<dbReference type="Pfam" id="PF04037">
    <property type="entry name" value="DUF382"/>
    <property type="match status" value="1"/>
</dbReference>
<dbReference type="AlphaFoldDB" id="A0A803LLD4"/>
<feature type="compositionally biased region" description="Basic residues" evidence="1">
    <location>
        <begin position="412"/>
        <end position="431"/>
    </location>
</feature>
<dbReference type="PANTHER" id="PTHR12785">
    <property type="entry name" value="SPLICING FACTOR 3B"/>
    <property type="match status" value="1"/>
</dbReference>
<name>A0A803LLD4_CHEQI</name>
<organism evidence="3 4">
    <name type="scientific">Chenopodium quinoa</name>
    <name type="common">Quinoa</name>
    <dbReference type="NCBI Taxonomy" id="63459"/>
    <lineage>
        <taxon>Eukaryota</taxon>
        <taxon>Viridiplantae</taxon>
        <taxon>Streptophyta</taxon>
        <taxon>Embryophyta</taxon>
        <taxon>Tracheophyta</taxon>
        <taxon>Spermatophyta</taxon>
        <taxon>Magnoliopsida</taxon>
        <taxon>eudicotyledons</taxon>
        <taxon>Gunneridae</taxon>
        <taxon>Pentapetalae</taxon>
        <taxon>Caryophyllales</taxon>
        <taxon>Chenopodiaceae</taxon>
        <taxon>Chenopodioideae</taxon>
        <taxon>Atripliceae</taxon>
        <taxon>Chenopodium</taxon>
    </lineage>
</organism>
<dbReference type="GO" id="GO:0005634">
    <property type="term" value="C:nucleus"/>
    <property type="evidence" value="ECO:0007669"/>
    <property type="project" value="InterPro"/>
</dbReference>
<evidence type="ECO:0000313" key="3">
    <source>
        <dbReference type="EnsemblPlants" id="AUR62014781-RA:cds"/>
    </source>
</evidence>
<dbReference type="OMA" id="MASTHTY"/>
<accession>A0A803LLD4</accession>
<dbReference type="InterPro" id="IPR052584">
    <property type="entry name" value="U2_snRNP_Complex_Component"/>
</dbReference>
<proteinExistence type="predicted"/>
<protein>
    <recommendedName>
        <fullName evidence="2">PSP proline-rich domain-containing protein</fullName>
    </recommendedName>
</protein>
<dbReference type="EnsemblPlants" id="AUR62014781-RA">
    <property type="protein sequence ID" value="AUR62014781-RA:cds"/>
    <property type="gene ID" value="AUR62014781"/>
</dbReference>
<reference evidence="3" key="2">
    <citation type="submission" date="2021-03" db="UniProtKB">
        <authorList>
            <consortium name="EnsemblPlants"/>
        </authorList>
    </citation>
    <scope>IDENTIFICATION</scope>
</reference>
<reference evidence="3" key="1">
    <citation type="journal article" date="2017" name="Nature">
        <title>The genome of Chenopodium quinoa.</title>
        <authorList>
            <person name="Jarvis D.E."/>
            <person name="Ho Y.S."/>
            <person name="Lightfoot D.J."/>
            <person name="Schmoeckel S.M."/>
            <person name="Li B."/>
            <person name="Borm T.J.A."/>
            <person name="Ohyanagi H."/>
            <person name="Mineta K."/>
            <person name="Michell C.T."/>
            <person name="Saber N."/>
            <person name="Kharbatia N.M."/>
            <person name="Rupper R.R."/>
            <person name="Sharp A.R."/>
            <person name="Dally N."/>
            <person name="Boughton B.A."/>
            <person name="Woo Y.H."/>
            <person name="Gao G."/>
            <person name="Schijlen E.G.W.M."/>
            <person name="Guo X."/>
            <person name="Momin A.A."/>
            <person name="Negrao S."/>
            <person name="Al-Babili S."/>
            <person name="Gehring C."/>
            <person name="Roessner U."/>
            <person name="Jung C."/>
            <person name="Murphy K."/>
            <person name="Arold S.T."/>
            <person name="Gojobori T."/>
            <person name="van der Linden C.G."/>
            <person name="van Loo E.N."/>
            <person name="Jellen E.N."/>
            <person name="Maughan P.J."/>
            <person name="Tester M."/>
        </authorList>
    </citation>
    <scope>NUCLEOTIDE SEQUENCE [LARGE SCALE GENOMIC DNA]</scope>
    <source>
        <strain evidence="3">cv. PI 614886</strain>
    </source>
</reference>
<keyword evidence="4" id="KW-1185">Reference proteome</keyword>
<feature type="compositionally biased region" description="Basic and acidic residues" evidence="1">
    <location>
        <begin position="388"/>
        <end position="402"/>
    </location>
</feature>
<dbReference type="Gramene" id="AUR62014781-RA">
    <property type="protein sequence ID" value="AUR62014781-RA:cds"/>
    <property type="gene ID" value="AUR62014781"/>
</dbReference>
<evidence type="ECO:0000259" key="2">
    <source>
        <dbReference type="SMART" id="SM00581"/>
    </source>
</evidence>
<feature type="domain" description="PSP proline-rich" evidence="2">
    <location>
        <begin position="245"/>
        <end position="298"/>
    </location>
</feature>
<dbReference type="SMART" id="SM00581">
    <property type="entry name" value="PSP"/>
    <property type="match status" value="1"/>
</dbReference>
<dbReference type="InterPro" id="IPR006568">
    <property type="entry name" value="PSP_pro-rich"/>
</dbReference>
<sequence length="431" mass="49634">MTVEVVNTGVDSAAAATVLEEVEVTYVPEKADLDDDLLDDFKRVFEKFSFKEPEGDEADEKKDEIDQDAAAKKKADSDSDEEDQDNQLKEKGISNKKKKLQRRMKIAELKQICRRPDVVEIWDATAHDPKLLVFLKSYRNTVPVPRHWCQKRKYLQGKRGIEKQPFQLPDFIAATGIEKIRQAYIEKEDSKKLKQKQRERMQPKMGKMDIDYQVLHDAFFKYQTKPKLTSYGDLYYEGKEFEVKLREMKPGTLSKELKEALGMPEGAPPPWLINMQRYGPPPSYPHLKIPGLNAPIPPGASFGYHPGGWGKPPVDEVSVLFSNCIAGTPTGVETPDVIDLRKQQRKEPEKPLYQVDLLRGQKADKVDVSLQPEELETIDNVLAAKYEEAREEERLRSQREDFSDMVAENEKKRKRKMQDKEGKSKKKDFKF</sequence>
<feature type="compositionally biased region" description="Basic and acidic residues" evidence="1">
    <location>
        <begin position="53"/>
        <end position="77"/>
    </location>
</feature>
<dbReference type="Pfam" id="PF04046">
    <property type="entry name" value="PSP"/>
    <property type="match status" value="1"/>
</dbReference>
<evidence type="ECO:0000256" key="1">
    <source>
        <dbReference type="SAM" id="MobiDB-lite"/>
    </source>
</evidence>
<dbReference type="Proteomes" id="UP000596660">
    <property type="component" value="Unplaced"/>
</dbReference>
<feature type="region of interest" description="Disordered" evidence="1">
    <location>
        <begin position="388"/>
        <end position="431"/>
    </location>
</feature>
<feature type="region of interest" description="Disordered" evidence="1">
    <location>
        <begin position="53"/>
        <end position="96"/>
    </location>
</feature>
<evidence type="ECO:0000313" key="4">
    <source>
        <dbReference type="Proteomes" id="UP000596660"/>
    </source>
</evidence>
<dbReference type="PANTHER" id="PTHR12785:SF6">
    <property type="entry name" value="SPLICING FACTOR 3B SUBUNIT 2"/>
    <property type="match status" value="1"/>
</dbReference>
<dbReference type="InterPro" id="IPR007180">
    <property type="entry name" value="DUF382"/>
</dbReference>